<dbReference type="PANTHER" id="PTHR34406">
    <property type="entry name" value="PROTEIN YCEI"/>
    <property type="match status" value="1"/>
</dbReference>
<proteinExistence type="predicted"/>
<dbReference type="SUPFAM" id="SSF101874">
    <property type="entry name" value="YceI-like"/>
    <property type="match status" value="1"/>
</dbReference>
<gene>
    <name evidence="2" type="ORF">MKP09_11580</name>
</gene>
<evidence type="ECO:0000313" key="2">
    <source>
        <dbReference type="EMBL" id="MCH5598503.1"/>
    </source>
</evidence>
<reference evidence="2 3" key="1">
    <citation type="submission" date="2022-02" db="EMBL/GenBank/DDBJ databases">
        <authorList>
            <person name="Min J."/>
        </authorList>
    </citation>
    <scope>NUCLEOTIDE SEQUENCE [LARGE SCALE GENOMIC DNA]</scope>
    <source>
        <strain evidence="2 3">GR10-1</strain>
    </source>
</reference>
<comment type="caution">
    <text evidence="2">The sequence shown here is derived from an EMBL/GenBank/DDBJ whole genome shotgun (WGS) entry which is preliminary data.</text>
</comment>
<dbReference type="EMBL" id="JAKWBL010000002">
    <property type="protein sequence ID" value="MCH5598503.1"/>
    <property type="molecule type" value="Genomic_DNA"/>
</dbReference>
<keyword evidence="3" id="KW-1185">Reference proteome</keyword>
<organism evidence="2 3">
    <name type="scientific">Niabella ginsengisoli</name>
    <dbReference type="NCBI Taxonomy" id="522298"/>
    <lineage>
        <taxon>Bacteria</taxon>
        <taxon>Pseudomonadati</taxon>
        <taxon>Bacteroidota</taxon>
        <taxon>Chitinophagia</taxon>
        <taxon>Chitinophagales</taxon>
        <taxon>Chitinophagaceae</taxon>
        <taxon>Niabella</taxon>
    </lineage>
</organism>
<dbReference type="PANTHER" id="PTHR34406:SF1">
    <property type="entry name" value="PROTEIN YCEI"/>
    <property type="match status" value="1"/>
</dbReference>
<dbReference type="SMART" id="SM00867">
    <property type="entry name" value="YceI"/>
    <property type="match status" value="1"/>
</dbReference>
<evidence type="ECO:0000259" key="1">
    <source>
        <dbReference type="SMART" id="SM00867"/>
    </source>
</evidence>
<dbReference type="Pfam" id="PF04264">
    <property type="entry name" value="YceI"/>
    <property type="match status" value="1"/>
</dbReference>
<protein>
    <submittedName>
        <fullName evidence="2">YceI family protein</fullName>
    </submittedName>
</protein>
<evidence type="ECO:0000313" key="3">
    <source>
        <dbReference type="Proteomes" id="UP001202248"/>
    </source>
</evidence>
<accession>A0ABS9SJG8</accession>
<feature type="domain" description="Lipid/polyisoprenoid-binding YceI-like" evidence="1">
    <location>
        <begin position="3"/>
        <end position="140"/>
    </location>
</feature>
<dbReference type="InterPro" id="IPR007372">
    <property type="entry name" value="Lipid/polyisoprenoid-bd_YceI"/>
</dbReference>
<name>A0ABS9SJG8_9BACT</name>
<dbReference type="InterPro" id="IPR036761">
    <property type="entry name" value="TTHA0802/YceI-like_sf"/>
</dbReference>
<sequence>MGINVDGSLKGITGNIVFNPKRIYKSVFDVSVDVNTINTDNTRRDNHLKKDDFFDAEKFPTIRIKSTSIQSKGNNIYFAEAVLTMHGVSKNIQFDFIATSIDGGYNFKAEFALNRRDYGVGGNSMTMSDDVKVNLDIVAKK</sequence>
<dbReference type="Gene3D" id="2.40.128.110">
    <property type="entry name" value="Lipid/polyisoprenoid-binding, YceI-like"/>
    <property type="match status" value="1"/>
</dbReference>
<dbReference type="Proteomes" id="UP001202248">
    <property type="component" value="Unassembled WGS sequence"/>
</dbReference>